<organism evidence="14 15">
    <name type="scientific">Pyrrhoderma noxium</name>
    <dbReference type="NCBI Taxonomy" id="2282107"/>
    <lineage>
        <taxon>Eukaryota</taxon>
        <taxon>Fungi</taxon>
        <taxon>Dikarya</taxon>
        <taxon>Basidiomycota</taxon>
        <taxon>Agaricomycotina</taxon>
        <taxon>Agaricomycetes</taxon>
        <taxon>Hymenochaetales</taxon>
        <taxon>Hymenochaetaceae</taxon>
        <taxon>Pyrrhoderma</taxon>
    </lineage>
</organism>
<dbReference type="PROSITE" id="PS51384">
    <property type="entry name" value="FAD_FR"/>
    <property type="match status" value="1"/>
</dbReference>
<feature type="transmembrane region" description="Helical" evidence="12">
    <location>
        <begin position="254"/>
        <end position="272"/>
    </location>
</feature>
<evidence type="ECO:0000256" key="8">
    <source>
        <dbReference type="ARBA" id="ARBA00023065"/>
    </source>
</evidence>
<dbReference type="InterPro" id="IPR051410">
    <property type="entry name" value="Ferric/Cupric_Reductase"/>
</dbReference>
<dbReference type="GO" id="GO:0006826">
    <property type="term" value="P:iron ion transport"/>
    <property type="evidence" value="ECO:0007669"/>
    <property type="project" value="TreeGrafter"/>
</dbReference>
<proteinExistence type="inferred from homology"/>
<comment type="subcellular location">
    <subcellularLocation>
        <location evidence="1">Membrane</location>
        <topology evidence="1">Multi-pass membrane protein</topology>
    </subcellularLocation>
</comment>
<keyword evidence="7" id="KW-0560">Oxidoreductase</keyword>
<dbReference type="AlphaFoldDB" id="A0A286UEG6"/>
<evidence type="ECO:0000313" key="14">
    <source>
        <dbReference type="EMBL" id="PAV17993.1"/>
    </source>
</evidence>
<dbReference type="InterPro" id="IPR013121">
    <property type="entry name" value="Fe_red_NAD-bd_6"/>
</dbReference>
<evidence type="ECO:0000256" key="9">
    <source>
        <dbReference type="ARBA" id="ARBA00023136"/>
    </source>
</evidence>
<dbReference type="STRING" id="2282107.A0A286UEG6"/>
<keyword evidence="3" id="KW-0813">Transport</keyword>
<evidence type="ECO:0000256" key="6">
    <source>
        <dbReference type="ARBA" id="ARBA00022989"/>
    </source>
</evidence>
<dbReference type="Proteomes" id="UP000217199">
    <property type="component" value="Unassembled WGS sequence"/>
</dbReference>
<sequence length="698" mass="78348">MLQIRDAATTKAEKALRKLLTKEYPLYSIYLVVSLLFALTLLNILSSLWVAFTVRSVRRRRNGIQREKQEKVSDLENMNSTSSRGISLRRIPLAILEAIRIATFRIVLPVFSVRYTMSEVFVGLGYLFVMLFFTFYRSRSSTSFVDPLFYANRAGVLAVSQLTFIVALAGKNNAISVLTGIGYEKLNILHRAASRTLLILSWVHLGGRVKIVLKGENTLSYFHMQAGVVATVAYTLVVIFGIRQIRNAHYEKFFVLHNVLIFIFLLFLYFHVRHYEDYISYSWPPFIPWAFDRVVRLARLLHLRYLCYKATGTQGQARLEVISANTLRVKVRLAYTSVLPLRWRAGQSAYLSVPVASRFGFSLEAHPFTIATVDTPLCDSNGQKYVELMFIVRARRGFTQRLYDYTVQESGSCSVSAYIDGPYGEPPSLRGSPRAVLIAGGSGVSFTLPLLLDLSRLSRADNTICTRVLFIWYIRNLDCVDWISDVLSDFINNVPSGLSVDIRISITNTSDTSINVPTLESKMTGGEGNLDAEKLSSPTSETSSEELGSKSKFRSMDYVLESPIVSITKGRINLSEVVEEEVSVSSEATSICVSGPQSLIDSVRGTLREPSITSPIKVLRGGANVALHVETFGIQGKYERTSLRNYFPAQSDRTQDFFCPRVISSRAGISPPNSTTETLPWTDRWCHYKTYNFGSPSR</sequence>
<keyword evidence="5" id="KW-0249">Electron transport</keyword>
<dbReference type="GO" id="GO:0006879">
    <property type="term" value="P:intracellular iron ion homeostasis"/>
    <property type="evidence" value="ECO:0007669"/>
    <property type="project" value="TreeGrafter"/>
</dbReference>
<dbReference type="GO" id="GO:0005886">
    <property type="term" value="C:plasma membrane"/>
    <property type="evidence" value="ECO:0007669"/>
    <property type="project" value="TreeGrafter"/>
</dbReference>
<keyword evidence="8" id="KW-0406">Ion transport</keyword>
<dbReference type="InParanoid" id="A0A286UEG6"/>
<dbReference type="Pfam" id="PF01794">
    <property type="entry name" value="Ferric_reduct"/>
    <property type="match status" value="1"/>
</dbReference>
<name>A0A286UEG6_9AGAM</name>
<dbReference type="PANTHER" id="PTHR32361:SF9">
    <property type="entry name" value="FERRIC REDUCTASE TRANSMEMBRANE COMPONENT 3-RELATED"/>
    <property type="match status" value="1"/>
</dbReference>
<dbReference type="FunCoup" id="A0A286UEG6">
    <property type="interactions" value="178"/>
</dbReference>
<dbReference type="Pfam" id="PF08030">
    <property type="entry name" value="NAD_binding_6"/>
    <property type="match status" value="1"/>
</dbReference>
<feature type="compositionally biased region" description="Low complexity" evidence="11">
    <location>
        <begin position="535"/>
        <end position="546"/>
    </location>
</feature>
<feature type="region of interest" description="Disordered" evidence="11">
    <location>
        <begin position="517"/>
        <end position="548"/>
    </location>
</feature>
<evidence type="ECO:0000256" key="7">
    <source>
        <dbReference type="ARBA" id="ARBA00023002"/>
    </source>
</evidence>
<feature type="transmembrane region" description="Helical" evidence="12">
    <location>
        <begin position="27"/>
        <end position="52"/>
    </location>
</feature>
<accession>A0A286UEG6</accession>
<evidence type="ECO:0000256" key="1">
    <source>
        <dbReference type="ARBA" id="ARBA00004141"/>
    </source>
</evidence>
<keyword evidence="10" id="KW-0325">Glycoprotein</keyword>
<dbReference type="InterPro" id="IPR013130">
    <property type="entry name" value="Fe3_Rdtase_TM_dom"/>
</dbReference>
<protein>
    <submittedName>
        <fullName evidence="14">Ferric reductase</fullName>
    </submittedName>
</protein>
<dbReference type="InterPro" id="IPR013112">
    <property type="entry name" value="FAD-bd_8"/>
</dbReference>
<evidence type="ECO:0000259" key="13">
    <source>
        <dbReference type="PROSITE" id="PS51384"/>
    </source>
</evidence>
<evidence type="ECO:0000256" key="10">
    <source>
        <dbReference type="ARBA" id="ARBA00023180"/>
    </source>
</evidence>
<evidence type="ECO:0000256" key="12">
    <source>
        <dbReference type="SAM" id="Phobius"/>
    </source>
</evidence>
<feature type="domain" description="FAD-binding FR-type" evidence="13">
    <location>
        <begin position="293"/>
        <end position="429"/>
    </location>
</feature>
<reference evidence="14 15" key="1">
    <citation type="journal article" date="2017" name="Mol. Ecol.">
        <title>Comparative and population genomic landscape of Phellinus noxius: A hypervariable fungus causing root rot in trees.</title>
        <authorList>
            <person name="Chung C.L."/>
            <person name="Lee T.J."/>
            <person name="Akiba M."/>
            <person name="Lee H.H."/>
            <person name="Kuo T.H."/>
            <person name="Liu D."/>
            <person name="Ke H.M."/>
            <person name="Yokoi T."/>
            <person name="Roa M.B."/>
            <person name="Lu M.J."/>
            <person name="Chang Y.Y."/>
            <person name="Ann P.J."/>
            <person name="Tsai J.N."/>
            <person name="Chen C.Y."/>
            <person name="Tzean S.S."/>
            <person name="Ota Y."/>
            <person name="Hattori T."/>
            <person name="Sahashi N."/>
            <person name="Liou R.F."/>
            <person name="Kikuchi T."/>
            <person name="Tsai I.J."/>
        </authorList>
    </citation>
    <scope>NUCLEOTIDE SEQUENCE [LARGE SCALE GENOMIC DNA]</scope>
    <source>
        <strain evidence="14 15">FFPRI411160</strain>
    </source>
</reference>
<keyword evidence="9 12" id="KW-0472">Membrane</keyword>
<dbReference type="InterPro" id="IPR017927">
    <property type="entry name" value="FAD-bd_FR_type"/>
</dbReference>
<dbReference type="CDD" id="cd06186">
    <property type="entry name" value="NOX_Duox_like_FAD_NADP"/>
    <property type="match status" value="1"/>
</dbReference>
<feature type="transmembrane region" description="Helical" evidence="12">
    <location>
        <begin position="222"/>
        <end position="242"/>
    </location>
</feature>
<keyword evidence="15" id="KW-1185">Reference proteome</keyword>
<gene>
    <name evidence="14" type="ORF">PNOK_0647900</name>
</gene>
<dbReference type="SFLD" id="SFLDS00052">
    <property type="entry name" value="Ferric_Reductase_Domain"/>
    <property type="match status" value="1"/>
</dbReference>
<dbReference type="GO" id="GO:0000293">
    <property type="term" value="F:ferric-chelate reductase activity"/>
    <property type="evidence" value="ECO:0007669"/>
    <property type="project" value="UniProtKB-ARBA"/>
</dbReference>
<dbReference type="InterPro" id="IPR039261">
    <property type="entry name" value="FNR_nucleotide-bd"/>
</dbReference>
<dbReference type="Pfam" id="PF08022">
    <property type="entry name" value="FAD_binding_8"/>
    <property type="match status" value="1"/>
</dbReference>
<dbReference type="SUPFAM" id="SSF52343">
    <property type="entry name" value="Ferredoxin reductase-like, C-terminal NADP-linked domain"/>
    <property type="match status" value="1"/>
</dbReference>
<feature type="transmembrane region" description="Helical" evidence="12">
    <location>
        <begin position="148"/>
        <end position="169"/>
    </location>
</feature>
<evidence type="ECO:0000256" key="11">
    <source>
        <dbReference type="SAM" id="MobiDB-lite"/>
    </source>
</evidence>
<dbReference type="Gene3D" id="3.40.50.80">
    <property type="entry name" value="Nucleotide-binding domain of ferredoxin-NADP reductase (FNR) module"/>
    <property type="match status" value="1"/>
</dbReference>
<dbReference type="GO" id="GO:0015677">
    <property type="term" value="P:copper ion import"/>
    <property type="evidence" value="ECO:0007669"/>
    <property type="project" value="TreeGrafter"/>
</dbReference>
<evidence type="ECO:0000256" key="4">
    <source>
        <dbReference type="ARBA" id="ARBA00022692"/>
    </source>
</evidence>
<evidence type="ECO:0000313" key="15">
    <source>
        <dbReference type="Proteomes" id="UP000217199"/>
    </source>
</evidence>
<evidence type="ECO:0000256" key="2">
    <source>
        <dbReference type="ARBA" id="ARBA00006278"/>
    </source>
</evidence>
<feature type="transmembrane region" description="Helical" evidence="12">
    <location>
        <begin position="117"/>
        <end position="136"/>
    </location>
</feature>
<comment type="similarity">
    <text evidence="2">Belongs to the ferric reductase (FRE) family.</text>
</comment>
<dbReference type="OrthoDB" id="4494341at2759"/>
<feature type="transmembrane region" description="Helical" evidence="12">
    <location>
        <begin position="91"/>
        <end position="111"/>
    </location>
</feature>
<dbReference type="PANTHER" id="PTHR32361">
    <property type="entry name" value="FERRIC/CUPRIC REDUCTASE TRANSMEMBRANE COMPONENT"/>
    <property type="match status" value="1"/>
</dbReference>
<keyword evidence="4 12" id="KW-0812">Transmembrane</keyword>
<comment type="caution">
    <text evidence="14">The sequence shown here is derived from an EMBL/GenBank/DDBJ whole genome shotgun (WGS) entry which is preliminary data.</text>
</comment>
<dbReference type="EMBL" id="NBII01000006">
    <property type="protein sequence ID" value="PAV17993.1"/>
    <property type="molecule type" value="Genomic_DNA"/>
</dbReference>
<keyword evidence="6 12" id="KW-1133">Transmembrane helix</keyword>
<dbReference type="SFLD" id="SFLDG01168">
    <property type="entry name" value="Ferric_reductase_subgroup_(FRE"/>
    <property type="match status" value="1"/>
</dbReference>
<evidence type="ECO:0000256" key="5">
    <source>
        <dbReference type="ARBA" id="ARBA00022982"/>
    </source>
</evidence>
<evidence type="ECO:0000256" key="3">
    <source>
        <dbReference type="ARBA" id="ARBA00022448"/>
    </source>
</evidence>